<dbReference type="EMBL" id="BAABGZ010000029">
    <property type="protein sequence ID" value="GAA4359386.1"/>
    <property type="molecule type" value="Genomic_DNA"/>
</dbReference>
<reference evidence="2" key="1">
    <citation type="journal article" date="2019" name="Int. J. Syst. Evol. Microbiol.">
        <title>The Global Catalogue of Microorganisms (GCM) 10K type strain sequencing project: providing services to taxonomists for standard genome sequencing and annotation.</title>
        <authorList>
            <consortium name="The Broad Institute Genomics Platform"/>
            <consortium name="The Broad Institute Genome Sequencing Center for Infectious Disease"/>
            <person name="Wu L."/>
            <person name="Ma J."/>
        </authorList>
    </citation>
    <scope>NUCLEOTIDE SEQUENCE [LARGE SCALE GENOMIC DNA]</scope>
    <source>
        <strain evidence="2">JCM 17923</strain>
    </source>
</reference>
<keyword evidence="2" id="KW-1185">Reference proteome</keyword>
<evidence type="ECO:0000313" key="2">
    <source>
        <dbReference type="Proteomes" id="UP001501153"/>
    </source>
</evidence>
<proteinExistence type="predicted"/>
<gene>
    <name evidence="1" type="ORF">GCM10023185_25920</name>
</gene>
<evidence type="ECO:0000313" key="1">
    <source>
        <dbReference type="EMBL" id="GAA4359386.1"/>
    </source>
</evidence>
<protein>
    <submittedName>
        <fullName evidence="1">Uncharacterized protein</fullName>
    </submittedName>
</protein>
<accession>A0ABP8II80</accession>
<sequence length="335" mass="38027">MENVSLENGSQWQICHTFSHYAGSCAFTHLPFPISMSFLDKLVSSGTALFAKKYPDYSYGLIDRLGVDAMLRQQRWEALEATVMGLDSEDLTRLLDGLCLTDKYEDALRSYLAASSSEVRQLVAGAYHLYLAWARRTGSYGAALTEKQIEGFLHFLHEANNDFSRNFSTPVLEAESFARLVRVYMGFSEVEAAESSFANAVHLVPTHLLAHLNYFRTSTPRWLGSAEALHDYVSQVEDDRLRRLLQLMFLIEMYSDLQNENRSTATATFREQHGELISEVLGATALPADDSLLTIYTRNYLACLYRILGQSQQEAALKKQLEGRRTSHPWIYFGW</sequence>
<dbReference type="Proteomes" id="UP001501153">
    <property type="component" value="Unassembled WGS sequence"/>
</dbReference>
<organism evidence="1 2">
    <name type="scientific">Hymenobacter saemangeumensis</name>
    <dbReference type="NCBI Taxonomy" id="1084522"/>
    <lineage>
        <taxon>Bacteria</taxon>
        <taxon>Pseudomonadati</taxon>
        <taxon>Bacteroidota</taxon>
        <taxon>Cytophagia</taxon>
        <taxon>Cytophagales</taxon>
        <taxon>Hymenobacteraceae</taxon>
        <taxon>Hymenobacter</taxon>
    </lineage>
</organism>
<name>A0ABP8II80_9BACT</name>
<comment type="caution">
    <text evidence="1">The sequence shown here is derived from an EMBL/GenBank/DDBJ whole genome shotgun (WGS) entry which is preliminary data.</text>
</comment>